<feature type="compositionally biased region" description="Basic and acidic residues" evidence="1">
    <location>
        <begin position="33"/>
        <end position="44"/>
    </location>
</feature>
<protein>
    <submittedName>
        <fullName evidence="3">PadR family transcriptional regulator</fullName>
    </submittedName>
</protein>
<dbReference type="EMBL" id="PJNW01000002">
    <property type="protein sequence ID" value="PKR90194.1"/>
    <property type="molecule type" value="Genomic_DNA"/>
</dbReference>
<sequence length="206" mass="22818">MHHKFHFLRGLHDQDHDDSRATGGRGPFGRSLWGERGERPDRHGPGHRGGPFGRGRFFDNGVLRLVVLALIAEQPRHGYEIIKEIEERTGGAYAPSAGVIYPTLTLLEETGQIEVASAEGNKKLYAATETGRATVEENRAAIDAVLARFAEAGSDRRPERDPRLIRAVENMRLALRLKTHGATLTAEQIDALAELLDETARKIEQI</sequence>
<dbReference type="Gene3D" id="1.10.10.10">
    <property type="entry name" value="Winged helix-like DNA-binding domain superfamily/Winged helix DNA-binding domain"/>
    <property type="match status" value="1"/>
</dbReference>
<dbReference type="InterPro" id="IPR036390">
    <property type="entry name" value="WH_DNA-bd_sf"/>
</dbReference>
<comment type="caution">
    <text evidence="3">The sequence shown here is derived from an EMBL/GenBank/DDBJ whole genome shotgun (WGS) entry which is preliminary data.</text>
</comment>
<reference evidence="3 4" key="1">
    <citation type="submission" date="2017-12" db="EMBL/GenBank/DDBJ databases">
        <title>Anaerobic carbon monoxide metabolism by Pleomorphomonas carboxyditropha sp. nov., a new mesophilic hydrogenogenic carboxidotroph.</title>
        <authorList>
            <person name="Esquivel-Elizondo S."/>
            <person name="Krajmalnik-Brown R."/>
        </authorList>
    </citation>
    <scope>NUCLEOTIDE SEQUENCE [LARGE SCALE GENOMIC DNA]</scope>
    <source>
        <strain evidence="3 4">R5-392</strain>
    </source>
</reference>
<dbReference type="RefSeq" id="WP_101287290.1">
    <property type="nucleotide sequence ID" value="NZ_FOUQ01000001.1"/>
</dbReference>
<feature type="region of interest" description="Disordered" evidence="1">
    <location>
        <begin position="13"/>
        <end position="53"/>
    </location>
</feature>
<dbReference type="InterPro" id="IPR005149">
    <property type="entry name" value="Tscrpt_reg_PadR_N"/>
</dbReference>
<dbReference type="AlphaFoldDB" id="A0A1I4R562"/>
<dbReference type="OrthoDB" id="9814826at2"/>
<organism evidence="3 4">
    <name type="scientific">Pleomorphomonas diazotrophica</name>
    <dbReference type="NCBI Taxonomy" id="1166257"/>
    <lineage>
        <taxon>Bacteria</taxon>
        <taxon>Pseudomonadati</taxon>
        <taxon>Pseudomonadota</taxon>
        <taxon>Alphaproteobacteria</taxon>
        <taxon>Hyphomicrobiales</taxon>
        <taxon>Pleomorphomonadaceae</taxon>
        <taxon>Pleomorphomonas</taxon>
    </lineage>
</organism>
<dbReference type="PANTHER" id="PTHR43252:SF7">
    <property type="entry name" value="TRANSCRIPTIONAL REGULATOR YQJI"/>
    <property type="match status" value="1"/>
</dbReference>
<keyword evidence="4" id="KW-1185">Reference proteome</keyword>
<accession>A0A1I4R562</accession>
<evidence type="ECO:0000256" key="1">
    <source>
        <dbReference type="SAM" id="MobiDB-lite"/>
    </source>
</evidence>
<evidence type="ECO:0000259" key="2">
    <source>
        <dbReference type="Pfam" id="PF03551"/>
    </source>
</evidence>
<dbReference type="PANTHER" id="PTHR43252">
    <property type="entry name" value="TRANSCRIPTIONAL REGULATOR YQJI"/>
    <property type="match status" value="1"/>
</dbReference>
<dbReference type="SUPFAM" id="SSF46785">
    <property type="entry name" value="Winged helix' DNA-binding domain"/>
    <property type="match status" value="1"/>
</dbReference>
<proteinExistence type="predicted"/>
<evidence type="ECO:0000313" key="3">
    <source>
        <dbReference type="EMBL" id="PKR90194.1"/>
    </source>
</evidence>
<evidence type="ECO:0000313" key="4">
    <source>
        <dbReference type="Proteomes" id="UP000233491"/>
    </source>
</evidence>
<name>A0A1I4R562_9HYPH</name>
<feature type="domain" description="Transcription regulator PadR N-terminal" evidence="2">
    <location>
        <begin position="67"/>
        <end position="136"/>
    </location>
</feature>
<gene>
    <name evidence="3" type="ORF">CXZ10_02050</name>
</gene>
<dbReference type="Proteomes" id="UP000233491">
    <property type="component" value="Unassembled WGS sequence"/>
</dbReference>
<dbReference type="InterPro" id="IPR036388">
    <property type="entry name" value="WH-like_DNA-bd_sf"/>
</dbReference>
<dbReference type="Pfam" id="PF03551">
    <property type="entry name" value="PadR"/>
    <property type="match status" value="1"/>
</dbReference>